<keyword evidence="3" id="KW-1185">Reference proteome</keyword>
<name>A0AA88DCI9_FICCA</name>
<evidence type="ECO:0000313" key="3">
    <source>
        <dbReference type="Proteomes" id="UP001187192"/>
    </source>
</evidence>
<protein>
    <submittedName>
        <fullName evidence="1">Uncharacterized protein</fullName>
    </submittedName>
</protein>
<gene>
    <name evidence="1" type="ORF">TIFTF001_041913</name>
    <name evidence="2" type="ORF">TIFTF001_041916</name>
</gene>
<proteinExistence type="predicted"/>
<evidence type="ECO:0000313" key="2">
    <source>
        <dbReference type="EMBL" id="GMN33597.1"/>
    </source>
</evidence>
<dbReference type="Proteomes" id="UP001187192">
    <property type="component" value="Unassembled WGS sequence"/>
</dbReference>
<dbReference type="AlphaFoldDB" id="A0AA88DCI9"/>
<sequence>MLNRQTVEAVEDPNINIDAADAEDVSESDAAAVEGVEDQNLDIDGAGPEEAGVKVERLLVLEADTTLVLSSSRYAGRPATIVCENQAS</sequence>
<reference evidence="1" key="1">
    <citation type="submission" date="2023-07" db="EMBL/GenBank/DDBJ databases">
        <title>draft genome sequence of fig (Ficus carica).</title>
        <authorList>
            <person name="Takahashi T."/>
            <person name="Nishimura K."/>
        </authorList>
    </citation>
    <scope>NUCLEOTIDE SEQUENCE</scope>
</reference>
<evidence type="ECO:0000313" key="1">
    <source>
        <dbReference type="EMBL" id="GMN33579.1"/>
    </source>
</evidence>
<accession>A0AA88DCI9</accession>
<organism evidence="1 3">
    <name type="scientific">Ficus carica</name>
    <name type="common">Common fig</name>
    <dbReference type="NCBI Taxonomy" id="3494"/>
    <lineage>
        <taxon>Eukaryota</taxon>
        <taxon>Viridiplantae</taxon>
        <taxon>Streptophyta</taxon>
        <taxon>Embryophyta</taxon>
        <taxon>Tracheophyta</taxon>
        <taxon>Spermatophyta</taxon>
        <taxon>Magnoliopsida</taxon>
        <taxon>eudicotyledons</taxon>
        <taxon>Gunneridae</taxon>
        <taxon>Pentapetalae</taxon>
        <taxon>rosids</taxon>
        <taxon>fabids</taxon>
        <taxon>Rosales</taxon>
        <taxon>Moraceae</taxon>
        <taxon>Ficeae</taxon>
        <taxon>Ficus</taxon>
    </lineage>
</organism>
<dbReference type="EMBL" id="BTGU01002070">
    <property type="protein sequence ID" value="GMN33579.1"/>
    <property type="molecule type" value="Genomic_DNA"/>
</dbReference>
<comment type="caution">
    <text evidence="1">The sequence shown here is derived from an EMBL/GenBank/DDBJ whole genome shotgun (WGS) entry which is preliminary data.</text>
</comment>
<dbReference type="EMBL" id="BTGU01002071">
    <property type="protein sequence ID" value="GMN33597.1"/>
    <property type="molecule type" value="Genomic_DNA"/>
</dbReference>